<keyword evidence="4" id="KW-1185">Reference proteome</keyword>
<gene>
    <name evidence="3" type="ORF">EEDITHA_LOCUS10570</name>
</gene>
<dbReference type="Proteomes" id="UP001153954">
    <property type="component" value="Unassembled WGS sequence"/>
</dbReference>
<feature type="compositionally biased region" description="Basic residues" evidence="2">
    <location>
        <begin position="413"/>
        <end position="429"/>
    </location>
</feature>
<feature type="region of interest" description="Disordered" evidence="2">
    <location>
        <begin position="59"/>
        <end position="159"/>
    </location>
</feature>
<evidence type="ECO:0008006" key="5">
    <source>
        <dbReference type="Google" id="ProtNLM"/>
    </source>
</evidence>
<name>A0AAU9UB67_EUPED</name>
<feature type="region of interest" description="Disordered" evidence="2">
    <location>
        <begin position="1"/>
        <end position="35"/>
    </location>
</feature>
<feature type="compositionally biased region" description="Basic residues" evidence="2">
    <location>
        <begin position="392"/>
        <end position="401"/>
    </location>
</feature>
<feature type="compositionally biased region" description="Basic and acidic residues" evidence="2">
    <location>
        <begin position="124"/>
        <end position="141"/>
    </location>
</feature>
<dbReference type="EMBL" id="CAKOGL010000015">
    <property type="protein sequence ID" value="CAH2095077.1"/>
    <property type="molecule type" value="Genomic_DNA"/>
</dbReference>
<feature type="compositionally biased region" description="Basic and acidic residues" evidence="2">
    <location>
        <begin position="68"/>
        <end position="93"/>
    </location>
</feature>
<feature type="compositionally biased region" description="Basic and acidic residues" evidence="2">
    <location>
        <begin position="1"/>
        <end position="24"/>
    </location>
</feature>
<accession>A0AAU9UB67</accession>
<comment type="caution">
    <text evidence="3">The sequence shown here is derived from an EMBL/GenBank/DDBJ whole genome shotgun (WGS) entry which is preliminary data.</text>
</comment>
<evidence type="ECO:0000313" key="4">
    <source>
        <dbReference type="Proteomes" id="UP001153954"/>
    </source>
</evidence>
<evidence type="ECO:0000256" key="2">
    <source>
        <dbReference type="SAM" id="MobiDB-lite"/>
    </source>
</evidence>
<sequence length="429" mass="47139">MSRGHVRDRGSCLSRPDREEENLYKKLPRIPSGYQRLRRRRIPQCCGTLPRRIWGGTNRVCVPGISGERPEKGGDDVRPEKGGDVVGPEKGDDITGSEADGSDADMRSRSPYDSDSSGRFWKSRRCEVDDGASDADKDDAPAKISTARRGRGRPPTTGQYVGLAKAKAEYLAQCQKELELQVESEAVAITRQVRETRAAAYLDSTATPDACSTRELHKRAQECVGAILKLTKKSKNLKGTFKKAFNESEETIGEVLGVLYQRTTTDEIRQLQEANESLKSENAQLRSAISELRQGVAEIRRDLSSASASTPPPSTQKAVDDDALVKKIMDGVGKMLNARFQELEASGRLLPVTRVRQGQARSSTDTREAPISQPAEPCVTTLTPPANPAPKNAKRKRRIKKGAVAQVAAPPKPRPHLLLRPLRRKAGTW</sequence>
<evidence type="ECO:0000313" key="3">
    <source>
        <dbReference type="EMBL" id="CAH2095077.1"/>
    </source>
</evidence>
<feature type="coiled-coil region" evidence="1">
    <location>
        <begin position="261"/>
        <end position="302"/>
    </location>
</feature>
<proteinExistence type="predicted"/>
<reference evidence="3" key="1">
    <citation type="submission" date="2022-03" db="EMBL/GenBank/DDBJ databases">
        <authorList>
            <person name="Tunstrom K."/>
        </authorList>
    </citation>
    <scope>NUCLEOTIDE SEQUENCE</scope>
</reference>
<dbReference type="AlphaFoldDB" id="A0AAU9UB67"/>
<keyword evidence="1" id="KW-0175">Coiled coil</keyword>
<organism evidence="3 4">
    <name type="scientific">Euphydryas editha</name>
    <name type="common">Edith's checkerspot</name>
    <dbReference type="NCBI Taxonomy" id="104508"/>
    <lineage>
        <taxon>Eukaryota</taxon>
        <taxon>Metazoa</taxon>
        <taxon>Ecdysozoa</taxon>
        <taxon>Arthropoda</taxon>
        <taxon>Hexapoda</taxon>
        <taxon>Insecta</taxon>
        <taxon>Pterygota</taxon>
        <taxon>Neoptera</taxon>
        <taxon>Endopterygota</taxon>
        <taxon>Lepidoptera</taxon>
        <taxon>Glossata</taxon>
        <taxon>Ditrysia</taxon>
        <taxon>Papilionoidea</taxon>
        <taxon>Nymphalidae</taxon>
        <taxon>Nymphalinae</taxon>
        <taxon>Euphydryas</taxon>
    </lineage>
</organism>
<protein>
    <recommendedName>
        <fullName evidence="5">Gag-like protein</fullName>
    </recommendedName>
</protein>
<feature type="region of interest" description="Disordered" evidence="2">
    <location>
        <begin position="355"/>
        <end position="429"/>
    </location>
</feature>
<evidence type="ECO:0000256" key="1">
    <source>
        <dbReference type="SAM" id="Coils"/>
    </source>
</evidence>